<accession>A0A366E7R3</accession>
<name>A0A366E7R3_9HYPH</name>
<dbReference type="RefSeq" id="WP_113942399.1">
    <property type="nucleotide sequence ID" value="NZ_JBHEEG010000003.1"/>
</dbReference>
<proteinExistence type="predicted"/>
<gene>
    <name evidence="1" type="ORF">DFR47_1015</name>
</gene>
<dbReference type="AlphaFoldDB" id="A0A366E7R3"/>
<evidence type="ECO:0000313" key="2">
    <source>
        <dbReference type="Proteomes" id="UP000252893"/>
    </source>
</evidence>
<reference evidence="1 2" key="1">
    <citation type="submission" date="2018-06" db="EMBL/GenBank/DDBJ databases">
        <title>Genomic Encyclopedia of Type Strains, Phase IV (KMG-IV): sequencing the most valuable type-strain genomes for metagenomic binning, comparative biology and taxonomic classification.</title>
        <authorList>
            <person name="Goeker M."/>
        </authorList>
    </citation>
    <scope>NUCLEOTIDE SEQUENCE [LARGE SCALE GENOMIC DNA]</scope>
    <source>
        <strain evidence="1 2">DSM 25619</strain>
    </source>
</reference>
<evidence type="ECO:0008006" key="3">
    <source>
        <dbReference type="Google" id="ProtNLM"/>
    </source>
</evidence>
<dbReference type="OrthoDB" id="8254630at2"/>
<sequence length="294" mass="33717">MSKTHALKNYLPVKFESGPQANDQRLATIKALRKRRPTDLSRTHSMWVARILGKCSKARPCKVEACPRCRRVYRKSFVKAFLKSELQHAIWTRVSIIPDGLLFPEGELKNANLKAIIKRLNKNIQRSNLADAIIIGGIDISLNVFENDVQGWQLHLYFLINRPLTNTLKTSINDAFNKGADKSFSFKEIKSDKQTPLQKHIGRALTYVYKNGFNRRSSYYEARLKRDGSPRINVRSLPLKAHQLAELSSWLGKYSVGDRLFLRNIKRLRAAPLSMKFSLQSALIKQSLSPQKRE</sequence>
<keyword evidence="2" id="KW-1185">Reference proteome</keyword>
<dbReference type="EMBL" id="QNRH01000001">
    <property type="protein sequence ID" value="RBO98411.1"/>
    <property type="molecule type" value="Genomic_DNA"/>
</dbReference>
<evidence type="ECO:0000313" key="1">
    <source>
        <dbReference type="EMBL" id="RBO98411.1"/>
    </source>
</evidence>
<protein>
    <recommendedName>
        <fullName evidence="3">Replication protein</fullName>
    </recommendedName>
</protein>
<organism evidence="1 2">
    <name type="scientific">Pseudochrobactrum asaccharolyticum</name>
    <dbReference type="NCBI Taxonomy" id="354351"/>
    <lineage>
        <taxon>Bacteria</taxon>
        <taxon>Pseudomonadati</taxon>
        <taxon>Pseudomonadota</taxon>
        <taxon>Alphaproteobacteria</taxon>
        <taxon>Hyphomicrobiales</taxon>
        <taxon>Brucellaceae</taxon>
        <taxon>Pseudochrobactrum</taxon>
    </lineage>
</organism>
<dbReference type="Proteomes" id="UP000252893">
    <property type="component" value="Unassembled WGS sequence"/>
</dbReference>
<comment type="caution">
    <text evidence="1">The sequence shown here is derived from an EMBL/GenBank/DDBJ whole genome shotgun (WGS) entry which is preliminary data.</text>
</comment>